<comment type="caution">
    <text evidence="2">The sequence shown here is derived from an EMBL/GenBank/DDBJ whole genome shotgun (WGS) entry which is preliminary data.</text>
</comment>
<dbReference type="Proteomes" id="UP001165079">
    <property type="component" value="Unassembled WGS sequence"/>
</dbReference>
<dbReference type="InterPro" id="IPR037523">
    <property type="entry name" value="VOC_core"/>
</dbReference>
<name>A0A9W6W9A5_9ACTN</name>
<dbReference type="Pfam" id="PF00903">
    <property type="entry name" value="Glyoxalase"/>
    <property type="match status" value="1"/>
</dbReference>
<evidence type="ECO:0000259" key="1">
    <source>
        <dbReference type="PROSITE" id="PS51819"/>
    </source>
</evidence>
<organism evidence="2 3">
    <name type="scientific">Actinorhabdospora filicis</name>
    <dbReference type="NCBI Taxonomy" id="1785913"/>
    <lineage>
        <taxon>Bacteria</taxon>
        <taxon>Bacillati</taxon>
        <taxon>Actinomycetota</taxon>
        <taxon>Actinomycetes</taxon>
        <taxon>Micromonosporales</taxon>
        <taxon>Micromonosporaceae</taxon>
        <taxon>Actinorhabdospora</taxon>
    </lineage>
</organism>
<reference evidence="2" key="1">
    <citation type="submission" date="2023-03" db="EMBL/GenBank/DDBJ databases">
        <title>Actinorhabdospora filicis NBRC 111898.</title>
        <authorList>
            <person name="Ichikawa N."/>
            <person name="Sato H."/>
            <person name="Tonouchi N."/>
        </authorList>
    </citation>
    <scope>NUCLEOTIDE SEQUENCE</scope>
    <source>
        <strain evidence="2">NBRC 111898</strain>
    </source>
</reference>
<feature type="domain" description="VOC" evidence="1">
    <location>
        <begin position="6"/>
        <end position="131"/>
    </location>
</feature>
<dbReference type="InterPro" id="IPR029068">
    <property type="entry name" value="Glyas_Bleomycin-R_OHBP_Dase"/>
</dbReference>
<accession>A0A9W6W9A5</accession>
<dbReference type="SUPFAM" id="SSF54593">
    <property type="entry name" value="Glyoxalase/Bleomycin resistance protein/Dihydroxybiphenyl dioxygenase"/>
    <property type="match status" value="1"/>
</dbReference>
<dbReference type="Gene3D" id="3.10.180.10">
    <property type="entry name" value="2,3-Dihydroxybiphenyl 1,2-Dioxygenase, domain 1"/>
    <property type="match status" value="1"/>
</dbReference>
<protein>
    <submittedName>
        <fullName evidence="2">Glyoxalase</fullName>
    </submittedName>
</protein>
<dbReference type="AlphaFoldDB" id="A0A9W6W9A5"/>
<dbReference type="PROSITE" id="PS51819">
    <property type="entry name" value="VOC"/>
    <property type="match status" value="1"/>
</dbReference>
<dbReference type="PANTHER" id="PTHR36503">
    <property type="entry name" value="BLR2520 PROTEIN"/>
    <property type="match status" value="1"/>
</dbReference>
<dbReference type="PANTHER" id="PTHR36503:SF3">
    <property type="entry name" value="BLR0126 PROTEIN"/>
    <property type="match status" value="1"/>
</dbReference>
<sequence length="133" mass="14145">MPPRYSMTAVEFIVADMAASLAFYRKIGFDIPAEADTEQSVHYDLGNGVELVWDDLAMIQGDGSSGYTPATNGPAMTVAFDCGSPAEVDRIYAELVASGVKGSVDPYDAPWGRRFSLVLDPDGNGVALYAELG</sequence>
<dbReference type="EMBL" id="BSTX01000002">
    <property type="protein sequence ID" value="GLZ78394.1"/>
    <property type="molecule type" value="Genomic_DNA"/>
</dbReference>
<keyword evidence="3" id="KW-1185">Reference proteome</keyword>
<dbReference type="InterPro" id="IPR004360">
    <property type="entry name" value="Glyas_Fos-R_dOase_dom"/>
</dbReference>
<evidence type="ECO:0000313" key="3">
    <source>
        <dbReference type="Proteomes" id="UP001165079"/>
    </source>
</evidence>
<gene>
    <name evidence="2" type="ORF">Afil01_32010</name>
</gene>
<evidence type="ECO:0000313" key="2">
    <source>
        <dbReference type="EMBL" id="GLZ78394.1"/>
    </source>
</evidence>
<proteinExistence type="predicted"/>
<dbReference type="RefSeq" id="WP_285663551.1">
    <property type="nucleotide sequence ID" value="NZ_BSTX01000002.1"/>
</dbReference>